<evidence type="ECO:0008006" key="7">
    <source>
        <dbReference type="Google" id="ProtNLM"/>
    </source>
</evidence>
<dbReference type="InterPro" id="IPR013517">
    <property type="entry name" value="FG-GAP"/>
</dbReference>
<dbReference type="Proteomes" id="UP000245533">
    <property type="component" value="Unassembled WGS sequence"/>
</dbReference>
<dbReference type="PANTHER" id="PTHR38787:SF3">
    <property type="entry name" value="REGULATORY P DOMAIN-CONTAINING PROTEIN"/>
    <property type="match status" value="1"/>
</dbReference>
<keyword evidence="6" id="KW-1185">Reference proteome</keyword>
<dbReference type="Pfam" id="PF14312">
    <property type="entry name" value="FG-GAP_2"/>
    <property type="match status" value="1"/>
</dbReference>
<comment type="caution">
    <text evidence="5">The sequence shown here is derived from an EMBL/GenBank/DDBJ whole genome shotgun (WGS) entry which is preliminary data.</text>
</comment>
<evidence type="ECO:0000313" key="6">
    <source>
        <dbReference type="Proteomes" id="UP000245533"/>
    </source>
</evidence>
<reference evidence="5 6" key="1">
    <citation type="submission" date="2018-05" db="EMBL/GenBank/DDBJ databases">
        <title>Rhodohalobacter halophilus gen. nov., sp. nov., a moderately halophilic member of the family Balneolaceae.</title>
        <authorList>
            <person name="Liu Z.-W."/>
        </authorList>
    </citation>
    <scope>NUCLEOTIDE SEQUENCE [LARGE SCALE GENOMIC DNA]</scope>
    <source>
        <strain evidence="5 6">8A47</strain>
    </source>
</reference>
<protein>
    <recommendedName>
        <fullName evidence="7">Choice-of-anchor B domain-containing protein</fullName>
    </recommendedName>
</protein>
<accession>A0A316TU55</accession>
<dbReference type="SMART" id="SM00191">
    <property type="entry name" value="Int_alpha"/>
    <property type="match status" value="5"/>
</dbReference>
<organism evidence="5 6">
    <name type="scientific">Rhodohalobacter mucosus</name>
    <dbReference type="NCBI Taxonomy" id="2079485"/>
    <lineage>
        <taxon>Bacteria</taxon>
        <taxon>Pseudomonadati</taxon>
        <taxon>Balneolota</taxon>
        <taxon>Balneolia</taxon>
        <taxon>Balneolales</taxon>
        <taxon>Balneolaceae</taxon>
        <taxon>Rhodohalobacter</taxon>
    </lineage>
</organism>
<evidence type="ECO:0000256" key="2">
    <source>
        <dbReference type="ARBA" id="ARBA00022737"/>
    </source>
</evidence>
<dbReference type="NCBIfam" id="TIGR04312">
    <property type="entry name" value="choice_anch_B"/>
    <property type="match status" value="1"/>
</dbReference>
<dbReference type="EMBL" id="QGGB01000001">
    <property type="protein sequence ID" value="PWN08093.1"/>
    <property type="molecule type" value="Genomic_DNA"/>
</dbReference>
<dbReference type="InterPro" id="IPR013519">
    <property type="entry name" value="Int_alpha_beta-p"/>
</dbReference>
<proteinExistence type="predicted"/>
<evidence type="ECO:0000313" key="5">
    <source>
        <dbReference type="EMBL" id="PWN08093.1"/>
    </source>
</evidence>
<evidence type="ECO:0000256" key="4">
    <source>
        <dbReference type="SAM" id="SignalP"/>
    </source>
</evidence>
<dbReference type="SUPFAM" id="SSF50965">
    <property type="entry name" value="Galactose oxidase, central domain"/>
    <property type="match status" value="1"/>
</dbReference>
<dbReference type="OrthoDB" id="9815940at2"/>
<dbReference type="RefSeq" id="WP_109643662.1">
    <property type="nucleotide sequence ID" value="NZ_QGGB01000001.1"/>
</dbReference>
<keyword evidence="2" id="KW-0677">Repeat</keyword>
<dbReference type="AlphaFoldDB" id="A0A316TU55"/>
<dbReference type="Gene3D" id="2.130.10.130">
    <property type="entry name" value="Integrin alpha, N-terminal"/>
    <property type="match status" value="2"/>
</dbReference>
<dbReference type="InterPro" id="IPR011043">
    <property type="entry name" value="Gal_Oxase/kelch_b-propeller"/>
</dbReference>
<feature type="signal peptide" evidence="4">
    <location>
        <begin position="1"/>
        <end position="20"/>
    </location>
</feature>
<dbReference type="InterPro" id="IPR028994">
    <property type="entry name" value="Integrin_alpha_N"/>
</dbReference>
<sequence length="795" mass="86338">MKSLSMFLFMFLTPMLTLSAQTMAGGQFSEMRGFAQAVAVSDGNIFIGEPQNVHRAGVVYVFGQAEGEWISQAELMASGGEIEDRFGTSLSVDANRIFIGAPGLSGSDGAAYLFENAEGSWSETARMALPYGANGSRFGESVLIHGDHAFVGAPGYNEELGAVFVYRLGDEGWSQTSIIASPDTSAESGFGSTLSFDGSNLAIAAPQQGGGAVYIYSEEGNTWNERTMLTNNQPDSRARFGSAMLMRDSHLFIGSPRENTASGAVYHYQKDEESGNWTQTGRLLAFDAQPRYQFGSSITWTNNGLWIGAPNADGGRGLVYQFSQNEEADGWSGVQVVTLPESSPGDDFAATLAADRSLAVAGLTGADYGAGSAAILQQSENGEWIAQNIVIGTSDAVLQRVTNGRVECQDGQATLFGCDNVDLISFLPVHEIGGNRGVRLNDMWGWTDPLTDREYAIVGRNEGTSFVDVTDPYNPVYIGNLQMPETAVQSVWRDMKVYKDHVFIVADNARDHGMQVLDLALLREFSGEPIEFEETAHYRNIRSAHNIVINEDTGYAYIVGSSGGGETCGGGLHMVNIQDPVNPTFEGCFADATTGRSGTGYSHDAQCVIYDGPDEEHKGKEICIGSNETAISVADVTDKDNPIPLSTASYPDYGYVHQGWLTEDHRYFFQNDELDELTGAVDRTRTLVWDLADLDDPQFVREFFIDTPSSDHNLYIKDNLMYQSNYVSGLQVVDVSDPANPKHVASFDTHPFTPDSPGFSGTWSNYPYFKSGIVVMTSGREGLFILDVQPQVNLP</sequence>
<keyword evidence="3" id="KW-0325">Glycoprotein</keyword>
<dbReference type="InterPro" id="IPR027589">
    <property type="entry name" value="Choice_anch_B"/>
</dbReference>
<feature type="chain" id="PRO_5016373425" description="Choice-of-anchor B domain-containing protein" evidence="4">
    <location>
        <begin position="21"/>
        <end position="795"/>
    </location>
</feature>
<dbReference type="PROSITE" id="PS51470">
    <property type="entry name" value="FG_GAP"/>
    <property type="match status" value="1"/>
</dbReference>
<gene>
    <name evidence="5" type="ORF">DDZ15_00200</name>
</gene>
<name>A0A316TU55_9BACT</name>
<evidence type="ECO:0000256" key="3">
    <source>
        <dbReference type="ARBA" id="ARBA00023180"/>
    </source>
</evidence>
<keyword evidence="1 4" id="KW-0732">Signal</keyword>
<dbReference type="GO" id="GO:0005576">
    <property type="term" value="C:extracellular region"/>
    <property type="evidence" value="ECO:0007669"/>
    <property type="project" value="TreeGrafter"/>
</dbReference>
<evidence type="ECO:0000256" key="1">
    <source>
        <dbReference type="ARBA" id="ARBA00022729"/>
    </source>
</evidence>
<dbReference type="PANTHER" id="PTHR38787">
    <property type="entry name" value="REGULATORY P DOMAIN-CONTAINING PROTEIN"/>
    <property type="match status" value="1"/>
</dbReference>